<dbReference type="EC" id="3.2.1.52" evidence="7"/>
<evidence type="ECO:0000256" key="7">
    <source>
        <dbReference type="PIRNR" id="PIRNR001093"/>
    </source>
</evidence>
<feature type="active site" description="Proton donor" evidence="8">
    <location>
        <position position="394"/>
    </location>
</feature>
<proteinExistence type="inferred from homology"/>
<keyword evidence="9" id="KW-1015">Disulfide bond</keyword>
<feature type="disulfide bond" evidence="9">
    <location>
        <begin position="578"/>
        <end position="596"/>
    </location>
</feature>
<dbReference type="InterPro" id="IPR029019">
    <property type="entry name" value="HEX_eukaryotic_N"/>
</dbReference>
<evidence type="ECO:0000256" key="6">
    <source>
        <dbReference type="ARBA" id="ARBA00023295"/>
    </source>
</evidence>
<evidence type="ECO:0000256" key="2">
    <source>
        <dbReference type="ARBA" id="ARBA00006285"/>
    </source>
</evidence>
<gene>
    <name evidence="13" type="primary">Hexb_1</name>
    <name evidence="13" type="ORF">g.2433</name>
</gene>
<keyword evidence="3 10" id="KW-0732">Signal</keyword>
<reference evidence="13" key="1">
    <citation type="submission" date="2018-10" db="EMBL/GenBank/DDBJ databases">
        <title>Transcriptome assembly of Aceria tosichella (Wheat curl mite) Type 2.</title>
        <authorList>
            <person name="Scully E.D."/>
            <person name="Geib S.M."/>
            <person name="Palmer N.A."/>
            <person name="Gupta A.K."/>
            <person name="Sarath G."/>
            <person name="Tatineni S."/>
        </authorList>
    </citation>
    <scope>NUCLEOTIDE SEQUENCE</scope>
    <source>
        <strain evidence="13">LincolnNE</strain>
    </source>
</reference>
<dbReference type="GO" id="GO:0006689">
    <property type="term" value="P:ganglioside catabolic process"/>
    <property type="evidence" value="ECO:0007669"/>
    <property type="project" value="TreeGrafter"/>
</dbReference>
<feature type="domain" description="Beta-hexosaminidase eukaryotic type N-terminal" evidence="12">
    <location>
        <begin position="152"/>
        <end position="214"/>
    </location>
</feature>
<name>A0A6G1SPM8_9ACAR</name>
<keyword evidence="5" id="KW-0325">Glycoprotein</keyword>
<dbReference type="AlphaFoldDB" id="A0A6G1SPM8"/>
<dbReference type="PRINTS" id="PR00738">
    <property type="entry name" value="GLHYDRLASE20"/>
</dbReference>
<evidence type="ECO:0000313" key="13">
    <source>
        <dbReference type="EMBL" id="MDE51850.1"/>
    </source>
</evidence>
<feature type="chain" id="PRO_5026286337" description="Beta-hexosaminidase" evidence="10">
    <location>
        <begin position="34"/>
        <end position="596"/>
    </location>
</feature>
<evidence type="ECO:0000256" key="1">
    <source>
        <dbReference type="ARBA" id="ARBA00001231"/>
    </source>
</evidence>
<evidence type="ECO:0000256" key="4">
    <source>
        <dbReference type="ARBA" id="ARBA00022801"/>
    </source>
</evidence>
<dbReference type="Pfam" id="PF00728">
    <property type="entry name" value="Glyco_hydro_20"/>
    <property type="match status" value="1"/>
</dbReference>
<dbReference type="InterPro" id="IPR029018">
    <property type="entry name" value="Hex-like_dom2"/>
</dbReference>
<evidence type="ECO:0000256" key="9">
    <source>
        <dbReference type="PIRSR" id="PIRSR001093-2"/>
    </source>
</evidence>
<protein>
    <recommendedName>
        <fullName evidence="7">Beta-hexosaminidase</fullName>
        <ecNumber evidence="7">3.2.1.52</ecNumber>
    </recommendedName>
</protein>
<dbReference type="GO" id="GO:0030203">
    <property type="term" value="P:glycosaminoglycan metabolic process"/>
    <property type="evidence" value="ECO:0007669"/>
    <property type="project" value="TreeGrafter"/>
</dbReference>
<dbReference type="Pfam" id="PF14845">
    <property type="entry name" value="Glycohydro_20b2"/>
    <property type="match status" value="1"/>
</dbReference>
<dbReference type="GO" id="GO:0016020">
    <property type="term" value="C:membrane"/>
    <property type="evidence" value="ECO:0007669"/>
    <property type="project" value="TreeGrafter"/>
</dbReference>
<comment type="similarity">
    <text evidence="2 7">Belongs to the glycosyl hydrolase 20 family.</text>
</comment>
<dbReference type="PIRSF" id="PIRSF001093">
    <property type="entry name" value="B-hxosamndse_ab_euk"/>
    <property type="match status" value="1"/>
</dbReference>
<dbReference type="EMBL" id="GGYP01007079">
    <property type="protein sequence ID" value="MDE51850.1"/>
    <property type="molecule type" value="Transcribed_RNA"/>
</dbReference>
<dbReference type="InterPro" id="IPR025705">
    <property type="entry name" value="Beta_hexosaminidase_sua/sub"/>
</dbReference>
<evidence type="ECO:0000256" key="3">
    <source>
        <dbReference type="ARBA" id="ARBA00022729"/>
    </source>
</evidence>
<evidence type="ECO:0000256" key="10">
    <source>
        <dbReference type="SAM" id="SignalP"/>
    </source>
</evidence>
<organism evidence="13">
    <name type="scientific">Aceria tosichella</name>
    <name type="common">wheat curl mite</name>
    <dbReference type="NCBI Taxonomy" id="561515"/>
    <lineage>
        <taxon>Eukaryota</taxon>
        <taxon>Metazoa</taxon>
        <taxon>Ecdysozoa</taxon>
        <taxon>Arthropoda</taxon>
        <taxon>Chelicerata</taxon>
        <taxon>Arachnida</taxon>
        <taxon>Acari</taxon>
        <taxon>Acariformes</taxon>
        <taxon>Trombidiformes</taxon>
        <taxon>Prostigmata</taxon>
        <taxon>Eupodina</taxon>
        <taxon>Eriophyoidea</taxon>
        <taxon>Eriophyidae</taxon>
        <taxon>Eriophyinae</taxon>
        <taxon>Aceriini</taxon>
        <taxon>Aceria</taxon>
    </lineage>
</organism>
<dbReference type="SUPFAM" id="SSF55545">
    <property type="entry name" value="beta-N-acetylhexosaminidase-like domain"/>
    <property type="match status" value="1"/>
</dbReference>
<comment type="catalytic activity">
    <reaction evidence="1 7">
        <text>Hydrolysis of terminal non-reducing N-acetyl-D-hexosamine residues in N-acetyl-beta-D-hexosaminides.</text>
        <dbReference type="EC" id="3.2.1.52"/>
    </reaction>
</comment>
<feature type="signal peptide" evidence="10">
    <location>
        <begin position="1"/>
        <end position="33"/>
    </location>
</feature>
<feature type="disulfide bond" evidence="9">
    <location>
        <begin position="94"/>
        <end position="147"/>
    </location>
</feature>
<feature type="domain" description="Glycoside hydrolase family 20 catalytic" evidence="11">
    <location>
        <begin position="238"/>
        <end position="560"/>
    </location>
</feature>
<dbReference type="GO" id="GO:0005764">
    <property type="term" value="C:lysosome"/>
    <property type="evidence" value="ECO:0007669"/>
    <property type="project" value="TreeGrafter"/>
</dbReference>
<sequence>MHSAADRRQIYGLAAIWLLFILLTTTLPTQGEAHRPEAERSLRKLAADEWRNATKRAPGSVVPRPRVLVQANVHDYLEIEPTKFKLNDRLKEMCIIVTLASDRYSRGLLFKDVAPELKDRPELGKLKRVGHLSGVDLVPAGDGEFKCESVPHMNMDESYKLLIIGTKTLVGSQTIANNSSTTTTSDHGQARFSARIEANSSWGLLRGLETLSQLIFNVKASSQKFGIGLVEIEDEPRFKHRGFMLDTARHYISIPKIINILDAMAIDKLNVFHWHLVDDQSFPLESKTYPQLSKLSSFRPNMVYKPEDVRLVIIYAASRGIRVVPELDTPGHTYSLRHITNLLTECFDTTSNKPNGDFGPVDPTRASSYKIVDKLLHEFAQLFRDEYFHAGGDEVDFECWQSNERINTWMKEHNMSGNYEELTNYYMRNLYKLVKNHHKTMIVWQEVFDLKANLPTDNVIVHVWKNINDKPGYMAELANVVGAGYKALLSSCWYLNYIDYGRDWLKFYQCDPRGEPIAANDQHLVLGGEICMWTEYVDDTNVVSRTWPRASAAAERLWSSTDFNNPDEFLPRLEQHRCHLVRRGIQAEPVNGPGYC</sequence>
<dbReference type="CDD" id="cd06562">
    <property type="entry name" value="GH20_HexA_HexB-like"/>
    <property type="match status" value="1"/>
</dbReference>
<evidence type="ECO:0000256" key="8">
    <source>
        <dbReference type="PIRSR" id="PIRSR001093-1"/>
    </source>
</evidence>
<evidence type="ECO:0000259" key="11">
    <source>
        <dbReference type="Pfam" id="PF00728"/>
    </source>
</evidence>
<dbReference type="Gene3D" id="3.20.20.80">
    <property type="entry name" value="Glycosidases"/>
    <property type="match status" value="1"/>
</dbReference>
<dbReference type="PANTHER" id="PTHR22600:SF21">
    <property type="entry name" value="BETA-HEXOSAMINIDASE A"/>
    <property type="match status" value="1"/>
</dbReference>
<dbReference type="PANTHER" id="PTHR22600">
    <property type="entry name" value="BETA-HEXOSAMINIDASE"/>
    <property type="match status" value="1"/>
</dbReference>
<feature type="disulfide bond" evidence="9">
    <location>
        <begin position="346"/>
        <end position="399"/>
    </location>
</feature>
<dbReference type="SUPFAM" id="SSF51445">
    <property type="entry name" value="(Trans)glycosidases"/>
    <property type="match status" value="1"/>
</dbReference>
<dbReference type="GO" id="GO:0005975">
    <property type="term" value="P:carbohydrate metabolic process"/>
    <property type="evidence" value="ECO:0007669"/>
    <property type="project" value="InterPro"/>
</dbReference>
<dbReference type="GO" id="GO:0004563">
    <property type="term" value="F:beta-N-acetylhexosaminidase activity"/>
    <property type="evidence" value="ECO:0007669"/>
    <property type="project" value="UniProtKB-EC"/>
</dbReference>
<keyword evidence="4 7" id="KW-0378">Hydrolase</keyword>
<evidence type="ECO:0000259" key="12">
    <source>
        <dbReference type="Pfam" id="PF14845"/>
    </source>
</evidence>
<dbReference type="FunFam" id="3.20.20.80:FF:000063">
    <property type="entry name" value="Beta-hexosaminidase"/>
    <property type="match status" value="1"/>
</dbReference>
<dbReference type="InterPro" id="IPR017853">
    <property type="entry name" value="GH"/>
</dbReference>
<accession>A0A6G1SPM8</accession>
<dbReference type="Gene3D" id="3.30.379.10">
    <property type="entry name" value="Chitobiase/beta-hexosaminidase domain 2-like"/>
    <property type="match status" value="1"/>
</dbReference>
<keyword evidence="6 7" id="KW-0326">Glycosidase</keyword>
<evidence type="ECO:0000256" key="5">
    <source>
        <dbReference type="ARBA" id="ARBA00023180"/>
    </source>
</evidence>
<dbReference type="InterPro" id="IPR015883">
    <property type="entry name" value="Glyco_hydro_20_cat"/>
</dbReference>